<name>A0ABR0ZI86_HUSHU</name>
<evidence type="ECO:0000256" key="8">
    <source>
        <dbReference type="SAM" id="MobiDB-lite"/>
    </source>
</evidence>
<feature type="compositionally biased region" description="Polar residues" evidence="8">
    <location>
        <begin position="434"/>
        <end position="462"/>
    </location>
</feature>
<feature type="compositionally biased region" description="Basic and acidic residues" evidence="8">
    <location>
        <begin position="912"/>
        <end position="925"/>
    </location>
</feature>
<feature type="compositionally biased region" description="Polar residues" evidence="8">
    <location>
        <begin position="566"/>
        <end position="577"/>
    </location>
</feature>
<dbReference type="EMBL" id="JAHFZB010000011">
    <property type="protein sequence ID" value="KAK6484180.1"/>
    <property type="molecule type" value="Genomic_DNA"/>
</dbReference>
<dbReference type="InterPro" id="IPR036375">
    <property type="entry name" value="Hemopexin-like_dom_sf"/>
</dbReference>
<evidence type="ECO:0000313" key="10">
    <source>
        <dbReference type="EMBL" id="KAK6484180.1"/>
    </source>
</evidence>
<feature type="compositionally biased region" description="Low complexity" evidence="8">
    <location>
        <begin position="639"/>
        <end position="657"/>
    </location>
</feature>
<evidence type="ECO:0000256" key="4">
    <source>
        <dbReference type="ARBA" id="ARBA00022737"/>
    </source>
</evidence>
<organism evidence="10 11">
    <name type="scientific">Huso huso</name>
    <name type="common">Beluga</name>
    <name type="synonym">Acipenser huso</name>
    <dbReference type="NCBI Taxonomy" id="61971"/>
    <lineage>
        <taxon>Eukaryota</taxon>
        <taxon>Metazoa</taxon>
        <taxon>Chordata</taxon>
        <taxon>Craniata</taxon>
        <taxon>Vertebrata</taxon>
        <taxon>Euteleostomi</taxon>
        <taxon>Actinopterygii</taxon>
        <taxon>Chondrostei</taxon>
        <taxon>Acipenseriformes</taxon>
        <taxon>Acipenseridae</taxon>
        <taxon>Huso</taxon>
    </lineage>
</organism>
<feature type="compositionally biased region" description="Low complexity" evidence="8">
    <location>
        <begin position="486"/>
        <end position="512"/>
    </location>
</feature>
<evidence type="ECO:0000259" key="9">
    <source>
        <dbReference type="PROSITE" id="PS50958"/>
    </source>
</evidence>
<dbReference type="InterPro" id="IPR001212">
    <property type="entry name" value="Somatomedin_B_dom"/>
</dbReference>
<dbReference type="Gene3D" id="4.10.410.20">
    <property type="match status" value="2"/>
</dbReference>
<evidence type="ECO:0000313" key="11">
    <source>
        <dbReference type="Proteomes" id="UP001369086"/>
    </source>
</evidence>
<dbReference type="InterPro" id="IPR051298">
    <property type="entry name" value="Heme_transport/Cell_adhesion"/>
</dbReference>
<dbReference type="InterPro" id="IPR036024">
    <property type="entry name" value="Somatomedin_B-like_dom_sf"/>
</dbReference>
<keyword evidence="2" id="KW-0964">Secreted</keyword>
<sequence>MTEDVLFIWTCLTTAWKQYFDGISQGQRTEEDSLLAMAISPSLGFIVVLLSCIAILPHFSSAQGSCRTRCGEDYYRGYACHCDYNCLLHKECCPDYEGLCTTANSCKGRCGEDFQRGRKCDCDAGCLEFNQCCSDYQSHCLKETPKTTLAKPTTVPITTRANTPQVQATKKLAVNLSPLIQKPVPTTQSATTASSRFQAIETTASDSNSANEEMIQDLSESQMITLSTLPPVNQPTSRLAVTTMQLENLKYPEFQRDDETVLLELTEAMPYQEQFIPSFTHSFSTEPSASSSVFSILQSTTEASTKPEEHANPTEPLVLESDTIRPAVTEQTTPSAAVNDQEPETLSESDTTRPAVTEQTTTPSAAVNDQEPETPSESDTTRPAVTEQTTPSAAVNDQEPETLSESDTTRPAVTEQTTTPSAAGNDQEPETPSESDTTRPAVTEQTTTPSAVNDQEPDTPSESGFEPSMTDAPETDTPSPPEGDVPSASPTQTPASTSTLSLTTTTPTNNPSDIFLPEFMTTVSNLEDSTSLPPYSTESSTPLIAFFTLQSTTGASEKPEEKANPTEPQASESSTTRPDIAVLASIAAIDNVEELSLTELQTPRGVLATPPGTENIPEPAVPIGAESVSPTNGAPSSASPTKIPTIMSTPSSTTTDPTRNVLLAGDDKQFSTASLDDNDDDNLCSGRPVNGITTLLNGTMYAFRGHWFWMLNSYGIEVGYPRRIIDVWGIPSPIDSVFTRCNCQGKTFFFKGSNYWRFENGGMDPGYPKLISKGFGGIKGQITAALSVSSSWRRPESVYFFKQGCGLVQKYSYTQPPQTCKKMQTKYSVYSIRNRFARQLSSQSKDTVTLGQEINIKLQWRGFPTSVTSAISVPNARKPDGYDYFVFSRTQYYNINILADQPTITSPSPSSERQRSTAKDWFKCP</sequence>
<dbReference type="SMART" id="SM00201">
    <property type="entry name" value="SO"/>
    <property type="match status" value="2"/>
</dbReference>
<dbReference type="InterPro" id="IPR018487">
    <property type="entry name" value="Hemopexin-like_repeat"/>
</dbReference>
<dbReference type="Gene3D" id="2.110.10.10">
    <property type="entry name" value="Hemopexin-like domain"/>
    <property type="match status" value="1"/>
</dbReference>
<evidence type="ECO:0000256" key="7">
    <source>
        <dbReference type="PROSITE-ProRule" id="PRU01011"/>
    </source>
</evidence>
<feature type="region of interest" description="Disordered" evidence="8">
    <location>
        <begin position="299"/>
        <end position="514"/>
    </location>
</feature>
<evidence type="ECO:0000256" key="2">
    <source>
        <dbReference type="ARBA" id="ARBA00022525"/>
    </source>
</evidence>
<feature type="region of interest" description="Disordered" evidence="8">
    <location>
        <begin position="554"/>
        <end position="578"/>
    </location>
</feature>
<dbReference type="InterPro" id="IPR000585">
    <property type="entry name" value="Hemopexin-like_dom"/>
</dbReference>
<feature type="region of interest" description="Disordered" evidence="8">
    <location>
        <begin position="627"/>
        <end position="657"/>
    </location>
</feature>
<evidence type="ECO:0000256" key="6">
    <source>
        <dbReference type="ARBA" id="ARBA00023180"/>
    </source>
</evidence>
<dbReference type="SMART" id="SM00120">
    <property type="entry name" value="HX"/>
    <property type="match status" value="2"/>
</dbReference>
<proteinExistence type="predicted"/>
<dbReference type="Pfam" id="PF01033">
    <property type="entry name" value="Somatomedin_B"/>
    <property type="match status" value="2"/>
</dbReference>
<keyword evidence="5" id="KW-1015">Disulfide bond</keyword>
<feature type="domain" description="SMB" evidence="9">
    <location>
        <begin position="102"/>
        <end position="144"/>
    </location>
</feature>
<gene>
    <name evidence="10" type="ORF">HHUSO_G13901</name>
</gene>
<dbReference type="PROSITE" id="PS50958">
    <property type="entry name" value="SMB_2"/>
    <property type="match status" value="2"/>
</dbReference>
<keyword evidence="3" id="KW-0732">Signal</keyword>
<keyword evidence="11" id="KW-1185">Reference proteome</keyword>
<evidence type="ECO:0000256" key="3">
    <source>
        <dbReference type="ARBA" id="ARBA00022729"/>
    </source>
</evidence>
<keyword evidence="4" id="KW-0677">Repeat</keyword>
<dbReference type="PROSITE" id="PS51642">
    <property type="entry name" value="HEMOPEXIN_2"/>
    <property type="match status" value="1"/>
</dbReference>
<dbReference type="Pfam" id="PF00045">
    <property type="entry name" value="Hemopexin"/>
    <property type="match status" value="2"/>
</dbReference>
<dbReference type="PROSITE" id="PS00524">
    <property type="entry name" value="SMB_1"/>
    <property type="match status" value="2"/>
</dbReference>
<accession>A0ABR0ZI86</accession>
<feature type="compositionally biased region" description="Polar residues" evidence="8">
    <location>
        <begin position="348"/>
        <end position="369"/>
    </location>
</feature>
<protein>
    <submittedName>
        <fullName evidence="10">Proteoglycan 4-like isoform X4</fullName>
    </submittedName>
</protein>
<comment type="subcellular location">
    <subcellularLocation>
        <location evidence="1">Secreted</location>
    </subcellularLocation>
</comment>
<dbReference type="InterPro" id="IPR020436">
    <property type="entry name" value="SMB_chordata"/>
</dbReference>
<keyword evidence="6" id="KW-0325">Glycoprotein</keyword>
<dbReference type="Proteomes" id="UP001369086">
    <property type="component" value="Unassembled WGS sequence"/>
</dbReference>
<dbReference type="PANTHER" id="PTHR22917:SF1">
    <property type="entry name" value="PROTEOGLYCAN 4"/>
    <property type="match status" value="1"/>
</dbReference>
<dbReference type="PRINTS" id="PR00022">
    <property type="entry name" value="SOMATOMEDINB"/>
</dbReference>
<feature type="repeat" description="Hemopexin" evidence="7">
    <location>
        <begin position="731"/>
        <end position="778"/>
    </location>
</feature>
<feature type="compositionally biased region" description="Polar residues" evidence="8">
    <location>
        <begin position="329"/>
        <end position="340"/>
    </location>
</feature>
<dbReference type="PANTHER" id="PTHR22917">
    <property type="entry name" value="HEMOPEXIN DOMAIN-CONTAINING PROTEIN"/>
    <property type="match status" value="1"/>
</dbReference>
<reference evidence="10 11" key="1">
    <citation type="submission" date="2021-05" db="EMBL/GenBank/DDBJ databases">
        <authorList>
            <person name="Zahm M."/>
            <person name="Klopp C."/>
            <person name="Cabau C."/>
            <person name="Kuhl H."/>
            <person name="Suciu R."/>
            <person name="Ciorpac M."/>
            <person name="Holostenco D."/>
            <person name="Gessner J."/>
            <person name="Wuertz S."/>
            <person name="Hohne C."/>
            <person name="Stock M."/>
            <person name="Gislard M."/>
            <person name="Lluch J."/>
            <person name="Milhes M."/>
            <person name="Lampietro C."/>
            <person name="Lopez Roques C."/>
            <person name="Donnadieu C."/>
            <person name="Du K."/>
            <person name="Schartl M."/>
            <person name="Guiguen Y."/>
        </authorList>
    </citation>
    <scope>NUCLEOTIDE SEQUENCE [LARGE SCALE GENOMIC DNA]</scope>
    <source>
        <strain evidence="10">Hh-F2</strain>
        <tissue evidence="10">Blood</tissue>
    </source>
</reference>
<feature type="domain" description="SMB" evidence="9">
    <location>
        <begin position="62"/>
        <end position="101"/>
    </location>
</feature>
<feature type="region of interest" description="Disordered" evidence="8">
    <location>
        <begin position="903"/>
        <end position="925"/>
    </location>
</feature>
<evidence type="ECO:0000256" key="5">
    <source>
        <dbReference type="ARBA" id="ARBA00023157"/>
    </source>
</evidence>
<comment type="caution">
    <text evidence="10">The sequence shown here is derived from an EMBL/GenBank/DDBJ whole genome shotgun (WGS) entry which is preliminary data.</text>
</comment>
<evidence type="ECO:0000256" key="1">
    <source>
        <dbReference type="ARBA" id="ARBA00004613"/>
    </source>
</evidence>
<dbReference type="CDD" id="cd00094">
    <property type="entry name" value="HX"/>
    <property type="match status" value="1"/>
</dbReference>
<feature type="compositionally biased region" description="Polar residues" evidence="8">
    <location>
        <begin position="377"/>
        <end position="397"/>
    </location>
</feature>
<dbReference type="SUPFAM" id="SSF90188">
    <property type="entry name" value="Somatomedin B domain"/>
    <property type="match status" value="2"/>
</dbReference>
<feature type="compositionally biased region" description="Polar residues" evidence="8">
    <location>
        <begin position="628"/>
        <end position="638"/>
    </location>
</feature>
<dbReference type="SUPFAM" id="SSF50923">
    <property type="entry name" value="Hemopexin-like domain"/>
    <property type="match status" value="1"/>
</dbReference>
<feature type="compositionally biased region" description="Polar residues" evidence="8">
    <location>
        <begin position="405"/>
        <end position="426"/>
    </location>
</feature>